<dbReference type="KEGG" id="hjo:AY555_09710"/>
<dbReference type="SUPFAM" id="SSF58104">
    <property type="entry name" value="Methyl-accepting chemotaxis protein (MCP) signaling domain"/>
    <property type="match status" value="1"/>
</dbReference>
<dbReference type="GO" id="GO:0016020">
    <property type="term" value="C:membrane"/>
    <property type="evidence" value="ECO:0007669"/>
    <property type="project" value="InterPro"/>
</dbReference>
<name>A0A143DFS2_9PROT</name>
<dbReference type="InterPro" id="IPR004089">
    <property type="entry name" value="MCPsignal_dom"/>
</dbReference>
<dbReference type="GO" id="GO:0004888">
    <property type="term" value="F:transmembrane signaling receptor activity"/>
    <property type="evidence" value="ECO:0007669"/>
    <property type="project" value="InterPro"/>
</dbReference>
<evidence type="ECO:0000313" key="5">
    <source>
        <dbReference type="EMBL" id="AMW35409.1"/>
    </source>
</evidence>
<organism evidence="5 6">
    <name type="scientific">Haematospirillum jordaniae</name>
    <dbReference type="NCBI Taxonomy" id="1549855"/>
    <lineage>
        <taxon>Bacteria</taxon>
        <taxon>Pseudomonadati</taxon>
        <taxon>Pseudomonadota</taxon>
        <taxon>Alphaproteobacteria</taxon>
        <taxon>Rhodospirillales</taxon>
        <taxon>Novispirillaceae</taxon>
        <taxon>Haematospirillum</taxon>
    </lineage>
</organism>
<evidence type="ECO:0000259" key="4">
    <source>
        <dbReference type="PROSITE" id="PS50111"/>
    </source>
</evidence>
<dbReference type="AlphaFoldDB" id="A0A143DFS2"/>
<accession>A0A143DFS2</accession>
<reference evidence="5 6" key="1">
    <citation type="submission" date="2016-02" db="EMBL/GenBank/DDBJ databases">
        <title>Complete Genome of H5569, the type strain of the newly described species Haematospirillium jordaniae.</title>
        <authorList>
            <person name="Nicholson A.C."/>
            <person name="Humrighouse B.W."/>
            <person name="Loparov V."/>
            <person name="McQuiston J.R."/>
        </authorList>
    </citation>
    <scope>NUCLEOTIDE SEQUENCE [LARGE SCALE GENOMIC DNA]</scope>
    <source>
        <strain evidence="5 6">H5569</strain>
    </source>
</reference>
<evidence type="ECO:0000256" key="1">
    <source>
        <dbReference type="ARBA" id="ARBA00023224"/>
    </source>
</evidence>
<dbReference type="GO" id="GO:0006935">
    <property type="term" value="P:chemotaxis"/>
    <property type="evidence" value="ECO:0007669"/>
    <property type="project" value="InterPro"/>
</dbReference>
<dbReference type="PANTHER" id="PTHR32089">
    <property type="entry name" value="METHYL-ACCEPTING CHEMOTAXIS PROTEIN MCPB"/>
    <property type="match status" value="1"/>
</dbReference>
<dbReference type="CDD" id="cd11386">
    <property type="entry name" value="MCP_signal"/>
    <property type="match status" value="1"/>
</dbReference>
<dbReference type="PRINTS" id="PR00260">
    <property type="entry name" value="CHEMTRNSDUCR"/>
</dbReference>
<keyword evidence="1 3" id="KW-0807">Transducer</keyword>
<sequence>MTSLSSHKDTLGTEAWVTERGLQDAVRVVPAVSDAVLAHISSDAVGGSSGVSSFRARWDGLLSVGVTDYPEPHLPRDPVYRLATSMFLSMAASALARQFRFRPSRCDAAINSLHGRIIPDLMGSSGSDSVQAIPSAAKDAHSILILRQMADTAADVNDAAVVLASLARNSHITSSSGEAISSAATELLASVEEIARNSGTASGEASAADALVREGVSDVERARNAIRDIAGAVEQTALSVSDLSTASEQIGEILVVIEAIASQTNLLALNATIEAARAGEMGKGFAVVANEVKTLANQTARATEDITRRIDALRVGMTTIRETMARSTRAVDMGRSAIESIQEKMHAVSSQVTEAARQMQEINTILGQQKEATGEIARSITAVAEMSRDNVSLVTKVADSIHSSNDAVSKSAKEWFVEGSAQGLCEMARVDHILFKKRVVDVLMGNGEWQPTDVPDHHSCRLGRWYDALDDQRIKALPEYAALEGPHATVHAEARKALQAWYSGERDNALVHLDELHEASRAVISLLNALSRKLD</sequence>
<dbReference type="Gene3D" id="1.20.120.30">
    <property type="entry name" value="Aspartate receptor, ligand-binding domain"/>
    <property type="match status" value="1"/>
</dbReference>
<protein>
    <recommendedName>
        <fullName evidence="4">Methyl-accepting transducer domain-containing protein</fullName>
    </recommendedName>
</protein>
<feature type="domain" description="Methyl-accepting transducer" evidence="4">
    <location>
        <begin position="148"/>
        <end position="384"/>
    </location>
</feature>
<dbReference type="Gene3D" id="1.10.287.950">
    <property type="entry name" value="Methyl-accepting chemotaxis protein"/>
    <property type="match status" value="1"/>
</dbReference>
<evidence type="ECO:0000256" key="2">
    <source>
        <dbReference type="ARBA" id="ARBA00029447"/>
    </source>
</evidence>
<gene>
    <name evidence="5" type="ORF">AY555_09710</name>
</gene>
<dbReference type="InterPro" id="IPR004090">
    <property type="entry name" value="Chemotax_Me-accpt_rcpt"/>
</dbReference>
<dbReference type="Proteomes" id="UP000076066">
    <property type="component" value="Chromosome"/>
</dbReference>
<keyword evidence="6" id="KW-1185">Reference proteome</keyword>
<comment type="similarity">
    <text evidence="2">Belongs to the methyl-accepting chemotaxis (MCP) protein family.</text>
</comment>
<dbReference type="Pfam" id="PF13682">
    <property type="entry name" value="CZB"/>
    <property type="match status" value="1"/>
</dbReference>
<evidence type="ECO:0000313" key="6">
    <source>
        <dbReference type="Proteomes" id="UP000076066"/>
    </source>
</evidence>
<dbReference type="OrthoDB" id="266313at2"/>
<dbReference type="GeneID" id="53317428"/>
<proteinExistence type="inferred from homology"/>
<dbReference type="PROSITE" id="PS50111">
    <property type="entry name" value="CHEMOTAXIS_TRANSDUC_2"/>
    <property type="match status" value="1"/>
</dbReference>
<dbReference type="RefSeq" id="WP_066136165.1">
    <property type="nucleotide sequence ID" value="NZ_CP014525.1"/>
</dbReference>
<dbReference type="PANTHER" id="PTHR32089:SF112">
    <property type="entry name" value="LYSOZYME-LIKE PROTEIN-RELATED"/>
    <property type="match status" value="1"/>
</dbReference>
<dbReference type="InterPro" id="IPR025991">
    <property type="entry name" value="Chemoreceptor_zinc-bind_dom"/>
</dbReference>
<dbReference type="STRING" id="1549855.AY555_09710"/>
<evidence type="ECO:0000256" key="3">
    <source>
        <dbReference type="PROSITE-ProRule" id="PRU00284"/>
    </source>
</evidence>
<dbReference type="Pfam" id="PF00015">
    <property type="entry name" value="MCPsignal"/>
    <property type="match status" value="1"/>
</dbReference>
<dbReference type="SMART" id="SM00283">
    <property type="entry name" value="MA"/>
    <property type="match status" value="1"/>
</dbReference>
<dbReference type="GO" id="GO:0007165">
    <property type="term" value="P:signal transduction"/>
    <property type="evidence" value="ECO:0007669"/>
    <property type="project" value="UniProtKB-KW"/>
</dbReference>
<dbReference type="EMBL" id="CP014525">
    <property type="protein sequence ID" value="AMW35409.1"/>
    <property type="molecule type" value="Genomic_DNA"/>
</dbReference>